<feature type="transmembrane region" description="Helical" evidence="1">
    <location>
        <begin position="136"/>
        <end position="153"/>
    </location>
</feature>
<keyword evidence="3" id="KW-1185">Reference proteome</keyword>
<gene>
    <name evidence="2" type="ORF">H9Y04_11360</name>
</gene>
<accession>A0ABR7SFM2</accession>
<feature type="transmembrane region" description="Helical" evidence="1">
    <location>
        <begin position="39"/>
        <end position="59"/>
    </location>
</feature>
<keyword evidence="1" id="KW-0812">Transmembrane</keyword>
<keyword evidence="1" id="KW-0472">Membrane</keyword>
<evidence type="ECO:0000256" key="1">
    <source>
        <dbReference type="SAM" id="Phobius"/>
    </source>
</evidence>
<name>A0ABR7SFM2_9ACTN</name>
<reference evidence="2 3" key="1">
    <citation type="submission" date="2020-08" db="EMBL/GenBank/DDBJ databases">
        <title>Genemic of Streptomyces polyaspartic.</title>
        <authorList>
            <person name="Liu W."/>
        </authorList>
    </citation>
    <scope>NUCLEOTIDE SEQUENCE [LARGE SCALE GENOMIC DNA]</scope>
    <source>
        <strain evidence="2 3">TRM66268-LWL</strain>
    </source>
</reference>
<evidence type="ECO:0000313" key="3">
    <source>
        <dbReference type="Proteomes" id="UP000642284"/>
    </source>
</evidence>
<evidence type="ECO:0000313" key="2">
    <source>
        <dbReference type="EMBL" id="MBC9713168.1"/>
    </source>
</evidence>
<dbReference type="EMBL" id="JACTVJ010000005">
    <property type="protein sequence ID" value="MBC9713168.1"/>
    <property type="molecule type" value="Genomic_DNA"/>
</dbReference>
<feature type="transmembrane region" description="Helical" evidence="1">
    <location>
        <begin position="12"/>
        <end position="33"/>
    </location>
</feature>
<comment type="caution">
    <text evidence="2">The sequence shown here is derived from an EMBL/GenBank/DDBJ whole genome shotgun (WGS) entry which is preliminary data.</text>
</comment>
<protein>
    <submittedName>
        <fullName evidence="2">Flippase-like domain-containing protein</fullName>
    </submittedName>
</protein>
<feature type="transmembrane region" description="Helical" evidence="1">
    <location>
        <begin position="111"/>
        <end position="130"/>
    </location>
</feature>
<sequence length="180" mass="20425">MSGLKERFDRSTTAQVVLIFLLALPIAFVSRLYEEGEPVWRSLLRAVAIGATGAVLFAARQRRYRRRVGGRMDALVAAERRFRRGEVPEDHAEREAMRGLLAERRREMARVWAIAVFLGMLTLLPVLFLLNGEGPAAAVALVVGALFGGWMLWMRRRNLRRLDHMEKALGRSPDTRAFTH</sequence>
<organism evidence="2 3">
    <name type="scientific">Streptomyces polyasparticus</name>
    <dbReference type="NCBI Taxonomy" id="2767826"/>
    <lineage>
        <taxon>Bacteria</taxon>
        <taxon>Bacillati</taxon>
        <taxon>Actinomycetota</taxon>
        <taxon>Actinomycetes</taxon>
        <taxon>Kitasatosporales</taxon>
        <taxon>Streptomycetaceae</taxon>
        <taxon>Streptomyces</taxon>
    </lineage>
</organism>
<proteinExistence type="predicted"/>
<dbReference type="RefSeq" id="WP_187813609.1">
    <property type="nucleotide sequence ID" value="NZ_JACTVJ010000005.1"/>
</dbReference>
<keyword evidence="1" id="KW-1133">Transmembrane helix</keyword>
<dbReference type="Proteomes" id="UP000642284">
    <property type="component" value="Unassembled WGS sequence"/>
</dbReference>